<comment type="similarity">
    <text evidence="3">Belongs to the EMC2 family.</text>
</comment>
<dbReference type="Pfam" id="PF22890">
    <property type="entry name" value="TPR_EMC2"/>
    <property type="match status" value="1"/>
</dbReference>
<reference evidence="7" key="1">
    <citation type="submission" date="2017-03" db="EMBL/GenBank/DDBJ databases">
        <authorList>
            <person name="Sharma R."/>
            <person name="Thines M."/>
        </authorList>
    </citation>
    <scope>NUCLEOTIDE SEQUENCE [LARGE SCALE GENOMIC DNA]</scope>
</reference>
<feature type="compositionally biased region" description="Pro residues" evidence="4">
    <location>
        <begin position="322"/>
        <end position="341"/>
    </location>
</feature>
<evidence type="ECO:0000256" key="1">
    <source>
        <dbReference type="ARBA" id="ARBA00022737"/>
    </source>
</evidence>
<evidence type="ECO:0000259" key="5">
    <source>
        <dbReference type="Pfam" id="PF22890"/>
    </source>
</evidence>
<evidence type="ECO:0000256" key="3">
    <source>
        <dbReference type="RuleBase" id="RU367091"/>
    </source>
</evidence>
<evidence type="ECO:0000313" key="6">
    <source>
        <dbReference type="EMBL" id="SLM33467.1"/>
    </source>
</evidence>
<sequence length="385" mass="41627">MSTMQLTSPMRQSHASTLHLSQQAPQHLQKHPAAISAIPVPLLSNAESTELWAKYEQLFLSCLRTGDDKSAHLCLERLIDRFGATNERVMGLRGLYQEAVAEDDTALEKVLQGYEDTLAADPTNTPILKRRVALLRSLSRPADAIAALVELLDASPTDIEAWTELADLYLTQKMIPQAVFCLEEVLLVAPNAWNIHARLGEVLYISLAAPGAGTERTQDKVLVEAVRRFCRSIELCEGYLRGYYGLKMATDRFLAETSRGPAPSAALTTHSGSVGELPTLSRAAAEKLNERATSMIVDIVRRRTTGNGNSGPHQDPENDGDPTPPPPAPPPGPGAPDPGPFVGPKKGKNRQIKKVPAFVGWTSGRPKSKSSKAAKTPAKEPANPT</sequence>
<accession>A0A1W5CRJ9</accession>
<dbReference type="AlphaFoldDB" id="A0A1W5CRJ9"/>
<comment type="function">
    <text evidence="3">Part of the endoplasmic reticulum membrane protein complex (EMC) that enables the energy-independent insertion into endoplasmic reticulum membranes of newly synthesized membrane proteins.</text>
</comment>
<dbReference type="Proteomes" id="UP000192927">
    <property type="component" value="Unassembled WGS sequence"/>
</dbReference>
<evidence type="ECO:0000256" key="2">
    <source>
        <dbReference type="ARBA" id="ARBA00022803"/>
    </source>
</evidence>
<keyword evidence="3" id="KW-0256">Endoplasmic reticulum</keyword>
<dbReference type="EMBL" id="FWEW01000043">
    <property type="protein sequence ID" value="SLM33467.1"/>
    <property type="molecule type" value="Genomic_DNA"/>
</dbReference>
<keyword evidence="2" id="KW-0802">TPR repeat</keyword>
<comment type="subcellular location">
    <subcellularLocation>
        <location evidence="3">Endoplasmic reticulum membrane</location>
        <topology evidence="3">Peripheral membrane protein</topology>
        <orientation evidence="3">Cytoplasmic side</orientation>
    </subcellularLocation>
</comment>
<dbReference type="InterPro" id="IPR055217">
    <property type="entry name" value="TPR_EMC2"/>
</dbReference>
<organism evidence="6 7">
    <name type="scientific">Lasallia pustulata</name>
    <dbReference type="NCBI Taxonomy" id="136370"/>
    <lineage>
        <taxon>Eukaryota</taxon>
        <taxon>Fungi</taxon>
        <taxon>Dikarya</taxon>
        <taxon>Ascomycota</taxon>
        <taxon>Pezizomycotina</taxon>
        <taxon>Lecanoromycetes</taxon>
        <taxon>OSLEUM clade</taxon>
        <taxon>Umbilicariomycetidae</taxon>
        <taxon>Umbilicariales</taxon>
        <taxon>Umbilicariaceae</taxon>
        <taxon>Lasallia</taxon>
    </lineage>
</organism>
<dbReference type="InterPro" id="IPR039856">
    <property type="entry name" value="EMC2-like"/>
</dbReference>
<proteinExistence type="inferred from homology"/>
<dbReference type="GO" id="GO:0072546">
    <property type="term" value="C:EMC complex"/>
    <property type="evidence" value="ECO:0007669"/>
    <property type="project" value="UniProtKB-UniRule"/>
</dbReference>
<keyword evidence="1" id="KW-0677">Repeat</keyword>
<evidence type="ECO:0000313" key="7">
    <source>
        <dbReference type="Proteomes" id="UP000192927"/>
    </source>
</evidence>
<name>A0A1W5CRJ9_9LECA</name>
<feature type="domain" description="EMC2 TPR-like" evidence="5">
    <location>
        <begin position="113"/>
        <end position="203"/>
    </location>
</feature>
<feature type="compositionally biased region" description="Low complexity" evidence="4">
    <location>
        <begin position="373"/>
        <end position="385"/>
    </location>
</feature>
<keyword evidence="7" id="KW-1185">Reference proteome</keyword>
<evidence type="ECO:0000256" key="4">
    <source>
        <dbReference type="SAM" id="MobiDB-lite"/>
    </source>
</evidence>
<protein>
    <recommendedName>
        <fullName evidence="3">ER membrane protein complex subunit 2</fullName>
    </recommendedName>
</protein>
<dbReference type="Gene3D" id="1.25.40.10">
    <property type="entry name" value="Tetratricopeptide repeat domain"/>
    <property type="match status" value="1"/>
</dbReference>
<dbReference type="SUPFAM" id="SSF48452">
    <property type="entry name" value="TPR-like"/>
    <property type="match status" value="1"/>
</dbReference>
<comment type="subunit">
    <text evidence="3">Component of the ER membrane protein complex (EMC).</text>
</comment>
<keyword evidence="3" id="KW-0472">Membrane</keyword>
<feature type="region of interest" description="Disordered" evidence="4">
    <location>
        <begin position="1"/>
        <end position="26"/>
    </location>
</feature>
<dbReference type="InterPro" id="IPR011990">
    <property type="entry name" value="TPR-like_helical_dom_sf"/>
</dbReference>
<dbReference type="PANTHER" id="PTHR12760">
    <property type="entry name" value="TETRATRICOPEPTIDE REPEAT PROTEIN"/>
    <property type="match status" value="1"/>
</dbReference>
<feature type="region of interest" description="Disordered" evidence="4">
    <location>
        <begin position="303"/>
        <end position="385"/>
    </location>
</feature>